<feature type="compositionally biased region" description="Pro residues" evidence="1">
    <location>
        <begin position="153"/>
        <end position="166"/>
    </location>
</feature>
<proteinExistence type="predicted"/>
<feature type="region of interest" description="Disordered" evidence="1">
    <location>
        <begin position="147"/>
        <end position="166"/>
    </location>
</feature>
<feature type="compositionally biased region" description="Pro residues" evidence="1">
    <location>
        <begin position="175"/>
        <end position="188"/>
    </location>
</feature>
<evidence type="ECO:0000256" key="1">
    <source>
        <dbReference type="SAM" id="MobiDB-lite"/>
    </source>
</evidence>
<dbReference type="EMBL" id="UYWY01021352">
    <property type="protein sequence ID" value="VDM43948.1"/>
    <property type="molecule type" value="Genomic_DNA"/>
</dbReference>
<keyword evidence="2" id="KW-0812">Transmembrane</keyword>
<accession>A0A183UVV7</accession>
<feature type="transmembrane region" description="Helical" evidence="2">
    <location>
        <begin position="116"/>
        <end position="137"/>
    </location>
</feature>
<keyword evidence="2" id="KW-0472">Membrane</keyword>
<reference evidence="3 4" key="2">
    <citation type="submission" date="2018-11" db="EMBL/GenBank/DDBJ databases">
        <authorList>
            <consortium name="Pathogen Informatics"/>
        </authorList>
    </citation>
    <scope>NUCLEOTIDE SEQUENCE [LARGE SCALE GENOMIC DNA]</scope>
</reference>
<dbReference type="PRINTS" id="PR01217">
    <property type="entry name" value="PRICHEXTENSN"/>
</dbReference>
<feature type="compositionally biased region" description="Pro residues" evidence="1">
    <location>
        <begin position="15"/>
        <end position="52"/>
    </location>
</feature>
<protein>
    <submittedName>
        <fullName evidence="5">CASP-like protein</fullName>
    </submittedName>
</protein>
<dbReference type="WBParaSite" id="TCNE_0001262701-mRNA-1">
    <property type="protein sequence ID" value="TCNE_0001262701-mRNA-1"/>
    <property type="gene ID" value="TCNE_0001262701"/>
</dbReference>
<evidence type="ECO:0000256" key="2">
    <source>
        <dbReference type="SAM" id="Phobius"/>
    </source>
</evidence>
<organism evidence="4 5">
    <name type="scientific">Toxocara canis</name>
    <name type="common">Canine roundworm</name>
    <dbReference type="NCBI Taxonomy" id="6265"/>
    <lineage>
        <taxon>Eukaryota</taxon>
        <taxon>Metazoa</taxon>
        <taxon>Ecdysozoa</taxon>
        <taxon>Nematoda</taxon>
        <taxon>Chromadorea</taxon>
        <taxon>Rhabditida</taxon>
        <taxon>Spirurina</taxon>
        <taxon>Ascaridomorpha</taxon>
        <taxon>Ascaridoidea</taxon>
        <taxon>Toxocaridae</taxon>
        <taxon>Toxocara</taxon>
    </lineage>
</organism>
<sequence>MGDEYEELGPAQAAVPPPPPPPNEPPGTPGVPAPPPPPPPPTVAPPPPPPPTTASSQKQPGRDDRTELESEKEHISGRDVRDATENELTHPCFHRGVFGEENLLFADESKFTPAQVACLVVSALCTVAFIFIAGVFMGDEYEELGPVQNESVQPPPTAQPPVHIPVVPSFPAPLPPPCSPIPPPPTPSPSKSTDVNNRAVSQSFRSDPFASVMVFISDFLCFF</sequence>
<feature type="compositionally biased region" description="Basic and acidic residues" evidence="1">
    <location>
        <begin position="60"/>
        <end position="83"/>
    </location>
</feature>
<keyword evidence="4" id="KW-1185">Reference proteome</keyword>
<reference evidence="5" key="1">
    <citation type="submission" date="2016-06" db="UniProtKB">
        <authorList>
            <consortium name="WormBaseParasite"/>
        </authorList>
    </citation>
    <scope>IDENTIFICATION</scope>
</reference>
<dbReference type="AlphaFoldDB" id="A0A183UVV7"/>
<keyword evidence="2" id="KW-1133">Transmembrane helix</keyword>
<evidence type="ECO:0000313" key="4">
    <source>
        <dbReference type="Proteomes" id="UP000050794"/>
    </source>
</evidence>
<feature type="region of interest" description="Disordered" evidence="1">
    <location>
        <begin position="1"/>
        <end position="83"/>
    </location>
</feature>
<feature type="region of interest" description="Disordered" evidence="1">
    <location>
        <begin position="175"/>
        <end position="196"/>
    </location>
</feature>
<dbReference type="Proteomes" id="UP000050794">
    <property type="component" value="Unassembled WGS sequence"/>
</dbReference>
<evidence type="ECO:0000313" key="5">
    <source>
        <dbReference type="WBParaSite" id="TCNE_0001262701-mRNA-1"/>
    </source>
</evidence>
<name>A0A183UVV7_TOXCA</name>
<gene>
    <name evidence="3" type="ORF">TCNE_LOCUS12627</name>
</gene>
<evidence type="ECO:0000313" key="3">
    <source>
        <dbReference type="EMBL" id="VDM43948.1"/>
    </source>
</evidence>